<reference evidence="3" key="1">
    <citation type="submission" date="2017-10" db="EMBL/GenBank/DDBJ databases">
        <authorList>
            <person name="Frank J."/>
        </authorList>
    </citation>
    <scope>NUCLEOTIDE SEQUENCE [LARGE SCALE GENOMIC DNA]</scope>
</reference>
<keyword evidence="2" id="KW-0808">Transferase</keyword>
<dbReference type="InterPro" id="IPR016181">
    <property type="entry name" value="Acyl_CoA_acyltransferase"/>
</dbReference>
<keyword evidence="3" id="KW-1185">Reference proteome</keyword>
<feature type="domain" description="N-acetyltransferase" evidence="1">
    <location>
        <begin position="16"/>
        <end position="212"/>
    </location>
</feature>
<dbReference type="GO" id="GO:0016747">
    <property type="term" value="F:acyltransferase activity, transferring groups other than amino-acyl groups"/>
    <property type="evidence" value="ECO:0007669"/>
    <property type="project" value="InterPro"/>
</dbReference>
<evidence type="ECO:0000259" key="1">
    <source>
        <dbReference type="PROSITE" id="PS51186"/>
    </source>
</evidence>
<protein>
    <submittedName>
        <fullName evidence="2">Ribosomal-protein-alanine N-acetyltransferase</fullName>
    </submittedName>
</protein>
<gene>
    <name evidence="2" type="ORF">KSMBR1_0880</name>
</gene>
<dbReference type="Proteomes" id="UP000221734">
    <property type="component" value="Chromosome Kuenenia_stuttgartiensis_MBR1"/>
</dbReference>
<dbReference type="InterPro" id="IPR000182">
    <property type="entry name" value="GNAT_dom"/>
</dbReference>
<evidence type="ECO:0000313" key="2">
    <source>
        <dbReference type="EMBL" id="SOH03391.1"/>
    </source>
</evidence>
<organism evidence="2 3">
    <name type="scientific">Kuenenia stuttgartiensis</name>
    <dbReference type="NCBI Taxonomy" id="174633"/>
    <lineage>
        <taxon>Bacteria</taxon>
        <taxon>Pseudomonadati</taxon>
        <taxon>Planctomycetota</taxon>
        <taxon>Candidatus Brocadiia</taxon>
        <taxon>Candidatus Brocadiales</taxon>
        <taxon>Candidatus Brocadiaceae</taxon>
        <taxon>Candidatus Kuenenia</taxon>
    </lineage>
</organism>
<evidence type="ECO:0000313" key="3">
    <source>
        <dbReference type="Proteomes" id="UP000221734"/>
    </source>
</evidence>
<dbReference type="SUPFAM" id="SSF55729">
    <property type="entry name" value="Acyl-CoA N-acyltransferases (Nat)"/>
    <property type="match status" value="1"/>
</dbReference>
<proteinExistence type="predicted"/>
<dbReference type="EMBL" id="LT934425">
    <property type="protein sequence ID" value="SOH03391.1"/>
    <property type="molecule type" value="Genomic_DNA"/>
</dbReference>
<dbReference type="PROSITE" id="PS51186">
    <property type="entry name" value="GNAT"/>
    <property type="match status" value="1"/>
</dbReference>
<accession>A0A2C9CCF2</accession>
<dbReference type="AlphaFoldDB" id="A0A2C9CCF2"/>
<sequence length="215" mass="24949">MLSRREDCRNTLKKNMSTKRLKNIEVEQIANLHNKYIDTGFLSTLGIPFLKLIYQLMNNSNNAFYLIEVEDGKIVGFVSGVISIRGFYKEFFKKNFIKGTVYLLPKLLKPVTMRKTLETLFYPAKKENDLPDAELLSIVVEENYQGKGVARKLFIKLVDEFKTRGVFRFKVVVGSNLIAACRFYEKMGGVYDSETEVHKGEKSRVYKWDLMNERS</sequence>
<dbReference type="KEGG" id="kst:KSMBR1_0880"/>
<name>A0A2C9CCF2_KUEST</name>
<dbReference type="Gene3D" id="3.40.630.30">
    <property type="match status" value="1"/>
</dbReference>
<dbReference type="CDD" id="cd04301">
    <property type="entry name" value="NAT_SF"/>
    <property type="match status" value="1"/>
</dbReference>
<dbReference type="Pfam" id="PF00583">
    <property type="entry name" value="Acetyltransf_1"/>
    <property type="match status" value="1"/>
</dbReference>